<dbReference type="OrthoDB" id="809632at2759"/>
<dbReference type="CDD" id="cd05288">
    <property type="entry name" value="PGDH"/>
    <property type="match status" value="1"/>
</dbReference>
<accession>A0A4P9YUH9</accession>
<name>A0A4P9YUH9_9FUNG</name>
<gene>
    <name evidence="3" type="ORF">SYNPS1DRAFT_18603</name>
</gene>
<dbReference type="AlphaFoldDB" id="A0A4P9YUH9"/>
<dbReference type="InterPro" id="IPR011032">
    <property type="entry name" value="GroES-like_sf"/>
</dbReference>
<dbReference type="Pfam" id="PF00107">
    <property type="entry name" value="ADH_zinc_N"/>
    <property type="match status" value="1"/>
</dbReference>
<dbReference type="Proteomes" id="UP000278143">
    <property type="component" value="Unassembled WGS sequence"/>
</dbReference>
<dbReference type="SUPFAM" id="SSF50129">
    <property type="entry name" value="GroES-like"/>
    <property type="match status" value="1"/>
</dbReference>
<dbReference type="InterPro" id="IPR045010">
    <property type="entry name" value="MDR_fam"/>
</dbReference>
<dbReference type="InterPro" id="IPR041694">
    <property type="entry name" value="ADH_N_2"/>
</dbReference>
<dbReference type="FunFam" id="3.40.50.720:FF:000121">
    <property type="entry name" value="Prostaglandin reductase 2"/>
    <property type="match status" value="1"/>
</dbReference>
<dbReference type="Pfam" id="PF16884">
    <property type="entry name" value="ADH_N_2"/>
    <property type="match status" value="1"/>
</dbReference>
<dbReference type="InterPro" id="IPR013149">
    <property type="entry name" value="ADH-like_C"/>
</dbReference>
<evidence type="ECO:0000259" key="2">
    <source>
        <dbReference type="SMART" id="SM00829"/>
    </source>
</evidence>
<protein>
    <submittedName>
        <fullName evidence="3">Zinc-binding dehydrogenase</fullName>
    </submittedName>
</protein>
<feature type="domain" description="Enoyl reductase (ER)" evidence="2">
    <location>
        <begin position="22"/>
        <end position="336"/>
    </location>
</feature>
<dbReference type="EMBL" id="KZ990964">
    <property type="protein sequence ID" value="RKP23445.1"/>
    <property type="molecule type" value="Genomic_DNA"/>
</dbReference>
<reference evidence="4" key="1">
    <citation type="journal article" date="2018" name="Nat. Microbiol.">
        <title>Leveraging single-cell genomics to expand the fungal tree of life.</title>
        <authorList>
            <person name="Ahrendt S.R."/>
            <person name="Quandt C.A."/>
            <person name="Ciobanu D."/>
            <person name="Clum A."/>
            <person name="Salamov A."/>
            <person name="Andreopoulos B."/>
            <person name="Cheng J.F."/>
            <person name="Woyke T."/>
            <person name="Pelin A."/>
            <person name="Henrissat B."/>
            <person name="Reynolds N.K."/>
            <person name="Benny G.L."/>
            <person name="Smith M.E."/>
            <person name="James T.Y."/>
            <person name="Grigoriev I.V."/>
        </authorList>
    </citation>
    <scope>NUCLEOTIDE SEQUENCE [LARGE SCALE GENOMIC DNA]</scope>
    <source>
        <strain evidence="4">Benny S71-1</strain>
    </source>
</reference>
<dbReference type="PANTHER" id="PTHR43205">
    <property type="entry name" value="PROSTAGLANDIN REDUCTASE"/>
    <property type="match status" value="1"/>
</dbReference>
<dbReference type="Gene3D" id="3.40.50.720">
    <property type="entry name" value="NAD(P)-binding Rossmann-like Domain"/>
    <property type="match status" value="1"/>
</dbReference>
<dbReference type="Gene3D" id="3.90.180.10">
    <property type="entry name" value="Medium-chain alcohol dehydrogenases, catalytic domain"/>
    <property type="match status" value="1"/>
</dbReference>
<evidence type="ECO:0000256" key="1">
    <source>
        <dbReference type="ARBA" id="ARBA00023002"/>
    </source>
</evidence>
<dbReference type="InterPro" id="IPR036291">
    <property type="entry name" value="NAD(P)-bd_dom_sf"/>
</dbReference>
<keyword evidence="1" id="KW-0560">Oxidoreductase</keyword>
<proteinExistence type="predicted"/>
<evidence type="ECO:0000313" key="4">
    <source>
        <dbReference type="Proteomes" id="UP000278143"/>
    </source>
</evidence>
<dbReference type="PANTHER" id="PTHR43205:SF42">
    <property type="entry name" value="ALCOHOL DEHYDROGENASE, ZINC-CONTAINING (AFU_ORTHOLOGUE AFUA_7G04530)"/>
    <property type="match status" value="1"/>
</dbReference>
<keyword evidence="4" id="KW-1185">Reference proteome</keyword>
<dbReference type="InterPro" id="IPR020843">
    <property type="entry name" value="ER"/>
</dbReference>
<sequence>MSASKEENTQVLFVKRPADRLDVAETFAIARQPMPTPADGQLLLRIIYLSIDPGTRSWMEDRRSYVSPLVLNEMMRGSGVAEVIESRCADYSVGDIVIASTGWQEYAAVDATLVSRLSVPEGIALPVAFAGLHIAGLTAYFGMLDIGQIKAGQTVVVSGAAGATGSIAVQIAKLHGCRVIGIAGGPDKCRHLTEVLGVDVALDYRATTFEEDLATATPAFVDVFYDNVGGDVLDAVLLRLAKCSRIVLCGGISQYDRAEARGPKNYLEIIKQSASMVGFVLYDYKSRYPEAAAALAQWIAEGKIKVCVDVQEGGVSKAPDALARLFSGKNIGKQLVRVGAEPGNQ</sequence>
<dbReference type="GO" id="GO:0016628">
    <property type="term" value="F:oxidoreductase activity, acting on the CH-CH group of donors, NAD or NADP as acceptor"/>
    <property type="evidence" value="ECO:0007669"/>
    <property type="project" value="InterPro"/>
</dbReference>
<dbReference type="SUPFAM" id="SSF51735">
    <property type="entry name" value="NAD(P)-binding Rossmann-fold domains"/>
    <property type="match status" value="1"/>
</dbReference>
<dbReference type="SMART" id="SM00829">
    <property type="entry name" value="PKS_ER"/>
    <property type="match status" value="1"/>
</dbReference>
<organism evidence="3 4">
    <name type="scientific">Syncephalis pseudoplumigaleata</name>
    <dbReference type="NCBI Taxonomy" id="1712513"/>
    <lineage>
        <taxon>Eukaryota</taxon>
        <taxon>Fungi</taxon>
        <taxon>Fungi incertae sedis</taxon>
        <taxon>Zoopagomycota</taxon>
        <taxon>Zoopagomycotina</taxon>
        <taxon>Zoopagomycetes</taxon>
        <taxon>Zoopagales</taxon>
        <taxon>Piptocephalidaceae</taxon>
        <taxon>Syncephalis</taxon>
    </lineage>
</organism>
<evidence type="ECO:0000313" key="3">
    <source>
        <dbReference type="EMBL" id="RKP23445.1"/>
    </source>
</evidence>